<dbReference type="Proteomes" id="UP000215914">
    <property type="component" value="Unassembled WGS sequence"/>
</dbReference>
<dbReference type="Gramene" id="mRNA:HanXRQr2_Chr15g0712031">
    <property type="protein sequence ID" value="mRNA:HanXRQr2_Chr15g0712031"/>
    <property type="gene ID" value="HanXRQr2_Chr15g0712031"/>
</dbReference>
<proteinExistence type="predicted"/>
<reference evidence="2" key="1">
    <citation type="journal article" date="2017" name="Nature">
        <title>The sunflower genome provides insights into oil metabolism, flowering and Asterid evolution.</title>
        <authorList>
            <person name="Badouin H."/>
            <person name="Gouzy J."/>
            <person name="Grassa C.J."/>
            <person name="Murat F."/>
            <person name="Staton S.E."/>
            <person name="Cottret L."/>
            <person name="Lelandais-Briere C."/>
            <person name="Owens G.L."/>
            <person name="Carrere S."/>
            <person name="Mayjonade B."/>
            <person name="Legrand L."/>
            <person name="Gill N."/>
            <person name="Kane N.C."/>
            <person name="Bowers J.E."/>
            <person name="Hubner S."/>
            <person name="Bellec A."/>
            <person name="Berard A."/>
            <person name="Berges H."/>
            <person name="Blanchet N."/>
            <person name="Boniface M.C."/>
            <person name="Brunel D."/>
            <person name="Catrice O."/>
            <person name="Chaidir N."/>
            <person name="Claudel C."/>
            <person name="Donnadieu C."/>
            <person name="Faraut T."/>
            <person name="Fievet G."/>
            <person name="Helmstetter N."/>
            <person name="King M."/>
            <person name="Knapp S.J."/>
            <person name="Lai Z."/>
            <person name="Le Paslier M.C."/>
            <person name="Lippi Y."/>
            <person name="Lorenzon L."/>
            <person name="Mandel J.R."/>
            <person name="Marage G."/>
            <person name="Marchand G."/>
            <person name="Marquand E."/>
            <person name="Bret-Mestries E."/>
            <person name="Morien E."/>
            <person name="Nambeesan S."/>
            <person name="Nguyen T."/>
            <person name="Pegot-Espagnet P."/>
            <person name="Pouilly N."/>
            <person name="Raftis F."/>
            <person name="Sallet E."/>
            <person name="Schiex T."/>
            <person name="Thomas J."/>
            <person name="Vandecasteele C."/>
            <person name="Vares D."/>
            <person name="Vear F."/>
            <person name="Vautrin S."/>
            <person name="Crespi M."/>
            <person name="Mangin B."/>
            <person name="Burke J.M."/>
            <person name="Salse J."/>
            <person name="Munos S."/>
            <person name="Vincourt P."/>
            <person name="Rieseberg L.H."/>
            <person name="Langlade N.B."/>
        </authorList>
    </citation>
    <scope>NUCLEOTIDE SEQUENCE</scope>
    <source>
        <tissue evidence="2">Leaves</tissue>
    </source>
</reference>
<reference evidence="2" key="2">
    <citation type="submission" date="2020-06" db="EMBL/GenBank/DDBJ databases">
        <title>Helianthus annuus Genome sequencing and assembly Release 2.</title>
        <authorList>
            <person name="Gouzy J."/>
            <person name="Langlade N."/>
            <person name="Munos S."/>
        </authorList>
    </citation>
    <scope>NUCLEOTIDE SEQUENCE</scope>
    <source>
        <tissue evidence="2">Leaves</tissue>
    </source>
</reference>
<keyword evidence="3" id="KW-1185">Reference proteome</keyword>
<dbReference type="AlphaFoldDB" id="A0A9K3E503"/>
<evidence type="ECO:0000313" key="3">
    <source>
        <dbReference type="Proteomes" id="UP000215914"/>
    </source>
</evidence>
<dbReference type="EMBL" id="MNCJ02000330">
    <property type="protein sequence ID" value="KAF5766159.1"/>
    <property type="molecule type" value="Genomic_DNA"/>
</dbReference>
<gene>
    <name evidence="2" type="ORF">HanXRQr2_Chr15g0712031</name>
</gene>
<accession>A0A9K3E503</accession>
<evidence type="ECO:0000313" key="2">
    <source>
        <dbReference type="EMBL" id="KAF5766159.1"/>
    </source>
</evidence>
<sequence length="195" mass="22132">MLEKKERAWAREMEALAEEKEELAAEVKHQRELHSVSQKDLDMMYAEYGMTSDDNQRLAKEKHWLITEGFGAFLTAVSQSEEFKSSLEQVYRAYRDVEYQAGLKDGYAYSAQGLGRKETPLYNSKAKKRLSKLDKEFGGKTPALLEKILERPMMSIDELKALLTPAGPSSPVSVWGCSCRELAPRLPGDFWLFAG</sequence>
<evidence type="ECO:0000256" key="1">
    <source>
        <dbReference type="SAM" id="Coils"/>
    </source>
</evidence>
<comment type="caution">
    <text evidence="2">The sequence shown here is derived from an EMBL/GenBank/DDBJ whole genome shotgun (WGS) entry which is preliminary data.</text>
</comment>
<feature type="coiled-coil region" evidence="1">
    <location>
        <begin position="2"/>
        <end position="33"/>
    </location>
</feature>
<keyword evidence="1" id="KW-0175">Coiled coil</keyword>
<organism evidence="2 3">
    <name type="scientific">Helianthus annuus</name>
    <name type="common">Common sunflower</name>
    <dbReference type="NCBI Taxonomy" id="4232"/>
    <lineage>
        <taxon>Eukaryota</taxon>
        <taxon>Viridiplantae</taxon>
        <taxon>Streptophyta</taxon>
        <taxon>Embryophyta</taxon>
        <taxon>Tracheophyta</taxon>
        <taxon>Spermatophyta</taxon>
        <taxon>Magnoliopsida</taxon>
        <taxon>eudicotyledons</taxon>
        <taxon>Gunneridae</taxon>
        <taxon>Pentapetalae</taxon>
        <taxon>asterids</taxon>
        <taxon>campanulids</taxon>
        <taxon>Asterales</taxon>
        <taxon>Asteraceae</taxon>
        <taxon>Asteroideae</taxon>
        <taxon>Heliantheae alliance</taxon>
        <taxon>Heliantheae</taxon>
        <taxon>Helianthus</taxon>
    </lineage>
</organism>
<name>A0A9K3E503_HELAN</name>
<protein>
    <submittedName>
        <fullName evidence="2">Uncharacterized protein</fullName>
    </submittedName>
</protein>